<protein>
    <submittedName>
        <fullName evidence="2">Uncharacterized protein</fullName>
    </submittedName>
</protein>
<evidence type="ECO:0000256" key="1">
    <source>
        <dbReference type="SAM" id="SignalP"/>
    </source>
</evidence>
<dbReference type="EMBL" id="KZ150099">
    <property type="protein sequence ID" value="PZC73545.1"/>
    <property type="molecule type" value="Genomic_DNA"/>
</dbReference>
<dbReference type="Proteomes" id="UP000249218">
    <property type="component" value="Unassembled WGS sequence"/>
</dbReference>
<gene>
    <name evidence="2" type="primary">HaOG209423</name>
    <name evidence="2" type="ORF">B5X24_HaOG209423</name>
</gene>
<reference evidence="2 3" key="1">
    <citation type="journal article" date="2017" name="BMC Biol.">
        <title>Genomic innovations, transcriptional plasticity and gene loss underlying the evolution and divergence of two highly polyphagous and invasive Helicoverpa pest species.</title>
        <authorList>
            <person name="Pearce S.L."/>
            <person name="Clarke D.F."/>
            <person name="East P.D."/>
            <person name="Elfekih S."/>
            <person name="Gordon K.H."/>
            <person name="Jermiin L.S."/>
            <person name="McGaughran A."/>
            <person name="Oakeshott J.G."/>
            <person name="Papanikolaou A."/>
            <person name="Perera O.P."/>
            <person name="Rane R.V."/>
            <person name="Richards S."/>
            <person name="Tay W.T."/>
            <person name="Walsh T.K."/>
            <person name="Anderson A."/>
            <person name="Anderson C.J."/>
            <person name="Asgari S."/>
            <person name="Board P.G."/>
            <person name="Bretschneider A."/>
            <person name="Campbell P.M."/>
            <person name="Chertemps T."/>
            <person name="Christeller J.T."/>
            <person name="Coppin C.W."/>
            <person name="Downes S.J."/>
            <person name="Duan G."/>
            <person name="Farnsworth C.A."/>
            <person name="Good R.T."/>
            <person name="Han L.B."/>
            <person name="Han Y.C."/>
            <person name="Hatje K."/>
            <person name="Horne I."/>
            <person name="Huang Y.P."/>
            <person name="Hughes D.S."/>
            <person name="Jacquin-Joly E."/>
            <person name="James W."/>
            <person name="Jhangiani S."/>
            <person name="Kollmar M."/>
            <person name="Kuwar S.S."/>
            <person name="Li S."/>
            <person name="Liu N.Y."/>
            <person name="Maibeche M.T."/>
            <person name="Miller J.R."/>
            <person name="Montagne N."/>
            <person name="Perry T."/>
            <person name="Qu J."/>
            <person name="Song S.V."/>
            <person name="Sutton G.G."/>
            <person name="Vogel H."/>
            <person name="Walenz B.P."/>
            <person name="Xu W."/>
            <person name="Zhang H.J."/>
            <person name="Zou Z."/>
            <person name="Batterham P."/>
            <person name="Edwards O.R."/>
            <person name="Feyereisen R."/>
            <person name="Gibbs R.A."/>
            <person name="Heckel D.G."/>
            <person name="McGrath A."/>
            <person name="Robin C."/>
            <person name="Scherer S.E."/>
            <person name="Worley K.C."/>
            <person name="Wu Y.D."/>
        </authorList>
    </citation>
    <scope>NUCLEOTIDE SEQUENCE [LARGE SCALE GENOMIC DNA]</scope>
    <source>
        <strain evidence="2">Harm_GR_Male_#8</strain>
        <tissue evidence="2">Whole organism</tissue>
    </source>
</reference>
<name>A0A2W1BIL5_HELAM</name>
<keyword evidence="3" id="KW-1185">Reference proteome</keyword>
<keyword evidence="1" id="KW-0732">Signal</keyword>
<organism evidence="2 3">
    <name type="scientific">Helicoverpa armigera</name>
    <name type="common">Cotton bollworm</name>
    <name type="synonym">Heliothis armigera</name>
    <dbReference type="NCBI Taxonomy" id="29058"/>
    <lineage>
        <taxon>Eukaryota</taxon>
        <taxon>Metazoa</taxon>
        <taxon>Ecdysozoa</taxon>
        <taxon>Arthropoda</taxon>
        <taxon>Hexapoda</taxon>
        <taxon>Insecta</taxon>
        <taxon>Pterygota</taxon>
        <taxon>Neoptera</taxon>
        <taxon>Endopterygota</taxon>
        <taxon>Lepidoptera</taxon>
        <taxon>Glossata</taxon>
        <taxon>Ditrysia</taxon>
        <taxon>Noctuoidea</taxon>
        <taxon>Noctuidae</taxon>
        <taxon>Heliothinae</taxon>
        <taxon>Helicoverpa</taxon>
    </lineage>
</organism>
<dbReference type="AlphaFoldDB" id="A0A2W1BIL5"/>
<feature type="signal peptide" evidence="1">
    <location>
        <begin position="1"/>
        <end position="20"/>
    </location>
</feature>
<evidence type="ECO:0000313" key="2">
    <source>
        <dbReference type="EMBL" id="PZC73545.1"/>
    </source>
</evidence>
<accession>A0A2W1BIL5</accession>
<feature type="chain" id="PRO_5016135233" evidence="1">
    <location>
        <begin position="21"/>
        <end position="75"/>
    </location>
</feature>
<sequence>MKGFLLFLAVAVLAYTYTLAIPAENYGNVHASDGSVASGVVANSSFKDGAFSVGTRKSSCGILQKLISKVWNLNC</sequence>
<evidence type="ECO:0000313" key="3">
    <source>
        <dbReference type="Proteomes" id="UP000249218"/>
    </source>
</evidence>
<proteinExistence type="predicted"/>